<keyword evidence="3" id="KW-1185">Reference proteome</keyword>
<organism evidence="2 3">
    <name type="scientific">Tribonema minus</name>
    <dbReference type="NCBI Taxonomy" id="303371"/>
    <lineage>
        <taxon>Eukaryota</taxon>
        <taxon>Sar</taxon>
        <taxon>Stramenopiles</taxon>
        <taxon>Ochrophyta</taxon>
        <taxon>PX clade</taxon>
        <taxon>Xanthophyceae</taxon>
        <taxon>Tribonematales</taxon>
        <taxon>Tribonemataceae</taxon>
        <taxon>Tribonema</taxon>
    </lineage>
</organism>
<dbReference type="EMBL" id="JAFCMP010000089">
    <property type="protein sequence ID" value="KAG5187510.1"/>
    <property type="molecule type" value="Genomic_DNA"/>
</dbReference>
<dbReference type="Proteomes" id="UP000664859">
    <property type="component" value="Unassembled WGS sequence"/>
</dbReference>
<evidence type="ECO:0000313" key="3">
    <source>
        <dbReference type="Proteomes" id="UP000664859"/>
    </source>
</evidence>
<evidence type="ECO:0000256" key="1">
    <source>
        <dbReference type="SAM" id="MobiDB-lite"/>
    </source>
</evidence>
<name>A0A836CI76_9STRA</name>
<feature type="region of interest" description="Disordered" evidence="1">
    <location>
        <begin position="81"/>
        <end position="107"/>
    </location>
</feature>
<gene>
    <name evidence="2" type="ORF">JKP88DRAFT_353711</name>
</gene>
<sequence length="127" mass="12542">MRLASGSGDSNAPIGAVNGGGGEAFTAGDAGGNDADCSGDEYSIRSMSVDSDVESISQEVDEDGCHARKANNDAGDACSCGLDAGDSRDAGSDASDSDSSNHCQPVRNLISEQESAVLAATHALASG</sequence>
<feature type="region of interest" description="Disordered" evidence="1">
    <location>
        <begin position="1"/>
        <end position="60"/>
    </location>
</feature>
<evidence type="ECO:0000313" key="2">
    <source>
        <dbReference type="EMBL" id="KAG5187510.1"/>
    </source>
</evidence>
<accession>A0A836CI76</accession>
<reference evidence="2" key="1">
    <citation type="submission" date="2021-02" db="EMBL/GenBank/DDBJ databases">
        <title>First Annotated Genome of the Yellow-green Alga Tribonema minus.</title>
        <authorList>
            <person name="Mahan K.M."/>
        </authorList>
    </citation>
    <scope>NUCLEOTIDE SEQUENCE</scope>
    <source>
        <strain evidence="2">UTEX B ZZ1240</strain>
    </source>
</reference>
<comment type="caution">
    <text evidence="2">The sequence shown here is derived from an EMBL/GenBank/DDBJ whole genome shotgun (WGS) entry which is preliminary data.</text>
</comment>
<feature type="compositionally biased region" description="Polar residues" evidence="1">
    <location>
        <begin position="45"/>
        <end position="58"/>
    </location>
</feature>
<proteinExistence type="predicted"/>
<dbReference type="AlphaFoldDB" id="A0A836CI76"/>
<protein>
    <submittedName>
        <fullName evidence="2">Uncharacterized protein</fullName>
    </submittedName>
</protein>